<feature type="domain" description="UEV" evidence="9">
    <location>
        <begin position="29"/>
        <end position="174"/>
    </location>
</feature>
<sequence>MSIRYTATSNNLQFNSISPLNTMNMAKPSANDIEQMIQRARPTNRDLVRRDINHGINSSISSLLLKIAPYFYNNGTSKDLLCLHGTVACQYKGNRYYIPIEIWFQQDHPNVPPLAYVKPTSDMFVSTASRDVQPDGTIIIPYIKNWRHPNSDLQTLLKAMSEAFSQSPPVYSNSNMVNRPTPYPINPPAMPMPTPVTMPMNSGGNPSYSYPYGYPQTQIPQDVYRDSVQTAVLDKVRIRLDEIMQMGKAQIDSLKKTEQDLIDGERKIQSFIVDAQQQQSQAQTYITNLQTKTHEMLEATQKMSSSSGKGNNSVKEDALITPAPVYKQLLQAYAEEHAMQDLLYYLADGLKRNSIGLDTYLKHVRELSRKQFILRATMRKCRQIAGLPLK</sequence>
<dbReference type="Proteomes" id="UP000681967">
    <property type="component" value="Unassembled WGS sequence"/>
</dbReference>
<dbReference type="Proteomes" id="UP000663856">
    <property type="component" value="Unassembled WGS sequence"/>
</dbReference>
<feature type="domain" description="SB" evidence="8">
    <location>
        <begin position="323"/>
        <end position="390"/>
    </location>
</feature>
<dbReference type="EMBL" id="CAJOBJ010000653">
    <property type="protein sequence ID" value="CAF3836155.1"/>
    <property type="molecule type" value="Genomic_DNA"/>
</dbReference>
<dbReference type="Proteomes" id="UP000681720">
    <property type="component" value="Unassembled WGS sequence"/>
</dbReference>
<dbReference type="EMBL" id="CAJNRG010014349">
    <property type="protein sequence ID" value="CAF2155481.1"/>
    <property type="molecule type" value="Genomic_DNA"/>
</dbReference>
<dbReference type="SUPFAM" id="SSF140111">
    <property type="entry name" value="Endosomal sorting complex assembly domain"/>
    <property type="match status" value="1"/>
</dbReference>
<comment type="similarity">
    <text evidence="2">Belongs to the ubiquitin-conjugating enzyme family. UEV subfamily.</text>
</comment>
<evidence type="ECO:0000256" key="3">
    <source>
        <dbReference type="ARBA" id="ARBA00022448"/>
    </source>
</evidence>
<accession>A0A816YDM6</accession>
<evidence type="ECO:0000313" key="17">
    <source>
        <dbReference type="EMBL" id="CAF3836155.1"/>
    </source>
</evidence>
<dbReference type="PANTHER" id="PTHR23306">
    <property type="entry name" value="TUMOR SUSCEPTIBILITY GENE 101 PROTEIN-RELATED"/>
    <property type="match status" value="1"/>
</dbReference>
<evidence type="ECO:0000256" key="2">
    <source>
        <dbReference type="ARBA" id="ARBA00009594"/>
    </source>
</evidence>
<dbReference type="Gene3D" id="6.10.250.370">
    <property type="match status" value="1"/>
</dbReference>
<dbReference type="InterPro" id="IPR016135">
    <property type="entry name" value="UBQ-conjugating_enzyme/RWD"/>
</dbReference>
<dbReference type="AlphaFoldDB" id="A0A816YDM6"/>
<dbReference type="PROSITE" id="PS51322">
    <property type="entry name" value="UEV"/>
    <property type="match status" value="1"/>
</dbReference>
<proteinExistence type="inferred from homology"/>
<dbReference type="InterPro" id="IPR052070">
    <property type="entry name" value="ESCRT-I_UEV_domain"/>
</dbReference>
<dbReference type="Pfam" id="PF09454">
    <property type="entry name" value="Vps23_core"/>
    <property type="match status" value="1"/>
</dbReference>
<evidence type="ECO:0000313" key="14">
    <source>
        <dbReference type="EMBL" id="CAF2155481.1"/>
    </source>
</evidence>
<dbReference type="InterPro" id="IPR008883">
    <property type="entry name" value="UEV_N"/>
</dbReference>
<organism evidence="14 19">
    <name type="scientific">Rotaria magnacalcarata</name>
    <dbReference type="NCBI Taxonomy" id="392030"/>
    <lineage>
        <taxon>Eukaryota</taxon>
        <taxon>Metazoa</taxon>
        <taxon>Spiralia</taxon>
        <taxon>Gnathifera</taxon>
        <taxon>Rotifera</taxon>
        <taxon>Eurotatoria</taxon>
        <taxon>Bdelloidea</taxon>
        <taxon>Philodinida</taxon>
        <taxon>Philodinidae</taxon>
        <taxon>Rotaria</taxon>
    </lineage>
</organism>
<dbReference type="InterPro" id="IPR017916">
    <property type="entry name" value="SB_dom"/>
</dbReference>
<dbReference type="Proteomes" id="UP000676336">
    <property type="component" value="Unassembled WGS sequence"/>
</dbReference>
<dbReference type="GO" id="GO:0000813">
    <property type="term" value="C:ESCRT I complex"/>
    <property type="evidence" value="ECO:0007669"/>
    <property type="project" value="TreeGrafter"/>
</dbReference>
<evidence type="ECO:0000256" key="7">
    <source>
        <dbReference type="PROSITE-ProRule" id="PRU00644"/>
    </source>
</evidence>
<dbReference type="CDD" id="cd11685">
    <property type="entry name" value="UEV_TSG101-like"/>
    <property type="match status" value="1"/>
</dbReference>
<dbReference type="Proteomes" id="UP000663887">
    <property type="component" value="Unassembled WGS sequence"/>
</dbReference>
<dbReference type="Proteomes" id="UP000663855">
    <property type="component" value="Unassembled WGS sequence"/>
</dbReference>
<dbReference type="EMBL" id="CAJOBF010002097">
    <property type="protein sequence ID" value="CAF4009739.1"/>
    <property type="molecule type" value="Genomic_DNA"/>
</dbReference>
<protein>
    <recommendedName>
        <fullName evidence="20">Tumor susceptibility gene 101 protein</fullName>
    </recommendedName>
</protein>
<evidence type="ECO:0000313" key="11">
    <source>
        <dbReference type="EMBL" id="CAF1593770.1"/>
    </source>
</evidence>
<dbReference type="EMBL" id="CAJOBI010000303">
    <property type="protein sequence ID" value="CAF3812980.1"/>
    <property type="molecule type" value="Genomic_DNA"/>
</dbReference>
<dbReference type="PANTHER" id="PTHR23306:SF3">
    <property type="entry name" value="TUMOR SUPPRESSOR PROTEIN 101"/>
    <property type="match status" value="1"/>
</dbReference>
<dbReference type="Proteomes" id="UP000663824">
    <property type="component" value="Unassembled WGS sequence"/>
</dbReference>
<dbReference type="Proteomes" id="UP000663842">
    <property type="component" value="Unassembled WGS sequence"/>
</dbReference>
<dbReference type="PROSITE" id="PS51312">
    <property type="entry name" value="SB"/>
    <property type="match status" value="1"/>
</dbReference>
<evidence type="ECO:0000313" key="13">
    <source>
        <dbReference type="EMBL" id="CAF2042432.1"/>
    </source>
</evidence>
<dbReference type="Pfam" id="PF05743">
    <property type="entry name" value="UEV"/>
    <property type="match status" value="1"/>
</dbReference>
<dbReference type="EMBL" id="CAJNRE010002205">
    <property type="protein sequence ID" value="CAF1970838.1"/>
    <property type="molecule type" value="Genomic_DNA"/>
</dbReference>
<dbReference type="Gene3D" id="3.10.110.10">
    <property type="entry name" value="Ubiquitin Conjugating Enzyme"/>
    <property type="match status" value="1"/>
</dbReference>
<evidence type="ECO:0000256" key="1">
    <source>
        <dbReference type="ARBA" id="ARBA00004177"/>
    </source>
</evidence>
<gene>
    <name evidence="15" type="ORF">BYL167_LOCUS1808</name>
    <name evidence="11" type="ORF">CJN711_LOCUS34344</name>
    <name evidence="17" type="ORF">GIL414_LOCUS3104</name>
    <name evidence="10" type="ORF">KQP761_LOCUS4793</name>
    <name evidence="12" type="ORF">MBJ925_LOCUS6805</name>
    <name evidence="16" type="ORF">SMN809_LOCUS1834</name>
    <name evidence="18" type="ORF">UXM345_LOCUS16691</name>
    <name evidence="13" type="ORF">WKI299_LOCUS8562</name>
    <name evidence="14" type="ORF">XDN619_LOCUS29445</name>
</gene>
<keyword evidence="4" id="KW-0967">Endosome</keyword>
<dbReference type="OrthoDB" id="306304at2759"/>
<evidence type="ECO:0000313" key="18">
    <source>
        <dbReference type="EMBL" id="CAF4009739.1"/>
    </source>
</evidence>
<evidence type="ECO:0008006" key="20">
    <source>
        <dbReference type="Google" id="ProtNLM"/>
    </source>
</evidence>
<reference evidence="14" key="1">
    <citation type="submission" date="2021-02" db="EMBL/GenBank/DDBJ databases">
        <authorList>
            <person name="Nowell W R."/>
        </authorList>
    </citation>
    <scope>NUCLEOTIDE SEQUENCE</scope>
</reference>
<evidence type="ECO:0000313" key="15">
    <source>
        <dbReference type="EMBL" id="CAF3778489.1"/>
    </source>
</evidence>
<evidence type="ECO:0000259" key="9">
    <source>
        <dbReference type="PROSITE" id="PS51322"/>
    </source>
</evidence>
<dbReference type="GO" id="GO:0015031">
    <property type="term" value="P:protein transport"/>
    <property type="evidence" value="ECO:0007669"/>
    <property type="project" value="UniProtKB-UniRule"/>
</dbReference>
<comment type="subcellular location">
    <subcellularLocation>
        <location evidence="1">Endosome</location>
    </subcellularLocation>
</comment>
<dbReference type="Proteomes" id="UP000663834">
    <property type="component" value="Unassembled WGS sequence"/>
</dbReference>
<dbReference type="SUPFAM" id="SSF54495">
    <property type="entry name" value="UBC-like"/>
    <property type="match status" value="1"/>
</dbReference>
<keyword evidence="5 7" id="KW-0653">Protein transport</keyword>
<dbReference type="GO" id="GO:0008333">
    <property type="term" value="P:endosome to lysosome transport"/>
    <property type="evidence" value="ECO:0007669"/>
    <property type="project" value="TreeGrafter"/>
</dbReference>
<dbReference type="EMBL" id="CAJNRF010002781">
    <property type="protein sequence ID" value="CAF2042432.1"/>
    <property type="molecule type" value="Genomic_DNA"/>
</dbReference>
<dbReference type="InterPro" id="IPR037202">
    <property type="entry name" value="ESCRT_assembly_dom"/>
</dbReference>
<evidence type="ECO:0000313" key="12">
    <source>
        <dbReference type="EMBL" id="CAF1970838.1"/>
    </source>
</evidence>
<evidence type="ECO:0000313" key="16">
    <source>
        <dbReference type="EMBL" id="CAF3812980.1"/>
    </source>
</evidence>
<dbReference type="EMBL" id="CAJNOW010001016">
    <property type="protein sequence ID" value="CAF1301551.1"/>
    <property type="molecule type" value="Genomic_DNA"/>
</dbReference>
<evidence type="ECO:0000256" key="5">
    <source>
        <dbReference type="ARBA" id="ARBA00022927"/>
    </source>
</evidence>
<keyword evidence="6" id="KW-0175">Coiled coil</keyword>
<evidence type="ECO:0000256" key="6">
    <source>
        <dbReference type="ARBA" id="ARBA00023054"/>
    </source>
</evidence>
<dbReference type="EMBL" id="CAJOBH010000291">
    <property type="protein sequence ID" value="CAF3778489.1"/>
    <property type="molecule type" value="Genomic_DNA"/>
</dbReference>
<evidence type="ECO:0000313" key="10">
    <source>
        <dbReference type="EMBL" id="CAF1301551.1"/>
    </source>
</evidence>
<dbReference type="GO" id="GO:0043130">
    <property type="term" value="F:ubiquitin binding"/>
    <property type="evidence" value="ECO:0007669"/>
    <property type="project" value="TreeGrafter"/>
</dbReference>
<comment type="caution">
    <text evidence="14">The sequence shown here is derived from an EMBL/GenBank/DDBJ whole genome shotgun (WGS) entry which is preliminary data.</text>
</comment>
<evidence type="ECO:0000259" key="8">
    <source>
        <dbReference type="PROSITE" id="PS51312"/>
    </source>
</evidence>
<keyword evidence="3 7" id="KW-0813">Transport</keyword>
<dbReference type="EMBL" id="CAJNOV010016622">
    <property type="protein sequence ID" value="CAF1593770.1"/>
    <property type="molecule type" value="Genomic_DNA"/>
</dbReference>
<dbReference type="Gene3D" id="6.10.140.820">
    <property type="match status" value="1"/>
</dbReference>
<name>A0A816YDM6_9BILA</name>
<evidence type="ECO:0000256" key="4">
    <source>
        <dbReference type="ARBA" id="ARBA00022753"/>
    </source>
</evidence>
<evidence type="ECO:0000313" key="19">
    <source>
        <dbReference type="Proteomes" id="UP000663887"/>
    </source>
</evidence>